<dbReference type="KEGG" id="sauh:SU9_021425"/>
<evidence type="ECO:0000313" key="5">
    <source>
        <dbReference type="Proteomes" id="UP000009036"/>
    </source>
</evidence>
<accession>J1ZYX4</accession>
<evidence type="ECO:0000313" key="3">
    <source>
        <dbReference type="EMBL" id="EJJ07061.1"/>
    </source>
</evidence>
<dbReference type="OrthoDB" id="4338553at2"/>
<feature type="compositionally biased region" description="Gly residues" evidence="1">
    <location>
        <begin position="271"/>
        <end position="290"/>
    </location>
</feature>
<dbReference type="STRING" id="1160718.SU9_10229"/>
<keyword evidence="2" id="KW-1133">Transmembrane helix</keyword>
<keyword evidence="2" id="KW-0472">Membrane</keyword>
<dbReference type="HOGENOM" id="CLU_047403_0_0_11"/>
<feature type="compositionally biased region" description="Gly residues" evidence="1">
    <location>
        <begin position="197"/>
        <end position="212"/>
    </location>
</feature>
<dbReference type="EMBL" id="AJGV01000068">
    <property type="protein sequence ID" value="EJJ07061.1"/>
    <property type="molecule type" value="Genomic_DNA"/>
</dbReference>
<dbReference type="RefSeq" id="WP_006603613.1">
    <property type="nucleotide sequence ID" value="NZ_CP072931.1"/>
</dbReference>
<feature type="compositionally biased region" description="Polar residues" evidence="1">
    <location>
        <begin position="161"/>
        <end position="173"/>
    </location>
</feature>
<dbReference type="Proteomes" id="UP000009036">
    <property type="component" value="Chromosome"/>
</dbReference>
<feature type="region of interest" description="Disordered" evidence="1">
    <location>
        <begin position="271"/>
        <end position="336"/>
    </location>
</feature>
<feature type="transmembrane region" description="Helical" evidence="2">
    <location>
        <begin position="106"/>
        <end position="128"/>
    </location>
</feature>
<dbReference type="AlphaFoldDB" id="J1ZYX4"/>
<gene>
    <name evidence="4" type="ORF">SU9_021425</name>
    <name evidence="3" type="ORF">SU9_10229</name>
</gene>
<sequence length="336" mass="33274">MADDRYNWLDKDTAERLLRGEPVGARHRDGARELEQLLQAAAAVGAKVPETVELPGEEAAMAAFRRTADRGAAAHTRSRGADEVFRGGRSTAVAERTRLGRPVRRGFAVALAACAIGGVAVAAGTGVLPTPFRGGDPHPASSVSAPESPGPLDTREPGAQTDGTTESTPDPTSSGQAAGPGTPGPGSSPGAPTPGTPGTGHQGNGGAGGNSGHGDKKNLLLALCQSYDSGKRDGMDRDALHRLEQKAGGADKVLAFCRAYLARYHLGNSGGGSGLGGATGGTGSTSGVTGGDEDDEGHPSQSPGATPPAGTSTPAPAPSATATNPGNATPSSTPAT</sequence>
<dbReference type="EMBL" id="CP072931">
    <property type="protein sequence ID" value="QTZ93698.1"/>
    <property type="molecule type" value="Genomic_DNA"/>
</dbReference>
<dbReference type="eggNOG" id="ENOG503488B">
    <property type="taxonomic scope" value="Bacteria"/>
</dbReference>
<name>J1ZYX4_9ACTN</name>
<evidence type="ECO:0008006" key="6">
    <source>
        <dbReference type="Google" id="ProtNLM"/>
    </source>
</evidence>
<proteinExistence type="predicted"/>
<feature type="compositionally biased region" description="Low complexity" evidence="1">
    <location>
        <begin position="302"/>
        <end position="336"/>
    </location>
</feature>
<reference evidence="4" key="2">
    <citation type="submission" date="2021-04" db="EMBL/GenBank/DDBJ databases">
        <authorList>
            <person name="Wen M.-L."/>
            <person name="Han X.-L."/>
            <person name="Xiong J."/>
        </authorList>
    </citation>
    <scope>NUCLEOTIDE SEQUENCE</scope>
    <source>
        <strain evidence="4">AGR0001</strain>
    </source>
</reference>
<dbReference type="PATRIC" id="fig|1160718.3.peg.2068"/>
<reference evidence="3" key="1">
    <citation type="journal article" date="2012" name="J. Bacteriol.">
        <title>Genome Sequence of Streptomyces auratus Strain AGR0001, a Phoslactomycin-Producing Actinomycete.</title>
        <authorList>
            <person name="Han X."/>
            <person name="Li M."/>
            <person name="Ding Z."/>
            <person name="Zhao J."/>
            <person name="Ji K."/>
            <person name="Wen M."/>
            <person name="Lu T."/>
        </authorList>
    </citation>
    <scope>NUCLEOTIDE SEQUENCE [LARGE SCALE GENOMIC DNA]</scope>
    <source>
        <strain evidence="3">AGR0001</strain>
    </source>
</reference>
<evidence type="ECO:0000256" key="1">
    <source>
        <dbReference type="SAM" id="MobiDB-lite"/>
    </source>
</evidence>
<organism evidence="3">
    <name type="scientific">Streptomyces auratus AGR0001</name>
    <dbReference type="NCBI Taxonomy" id="1160718"/>
    <lineage>
        <taxon>Bacteria</taxon>
        <taxon>Bacillati</taxon>
        <taxon>Actinomycetota</taxon>
        <taxon>Actinomycetes</taxon>
        <taxon>Kitasatosporales</taxon>
        <taxon>Streptomycetaceae</taxon>
        <taxon>Streptomyces</taxon>
    </lineage>
</organism>
<keyword evidence="2" id="KW-0812">Transmembrane</keyword>
<protein>
    <recommendedName>
        <fullName evidence="6">Extensin</fullName>
    </recommendedName>
</protein>
<keyword evidence="5" id="KW-1185">Reference proteome</keyword>
<evidence type="ECO:0000256" key="2">
    <source>
        <dbReference type="SAM" id="Phobius"/>
    </source>
</evidence>
<evidence type="ECO:0000313" key="4">
    <source>
        <dbReference type="EMBL" id="QTZ93698.1"/>
    </source>
</evidence>
<feature type="region of interest" description="Disordered" evidence="1">
    <location>
        <begin position="132"/>
        <end position="214"/>
    </location>
</feature>